<dbReference type="Proteomes" id="UP001159405">
    <property type="component" value="Unassembled WGS sequence"/>
</dbReference>
<feature type="region of interest" description="Disordered" evidence="1">
    <location>
        <begin position="35"/>
        <end position="65"/>
    </location>
</feature>
<proteinExistence type="predicted"/>
<keyword evidence="3" id="KW-1185">Reference proteome</keyword>
<evidence type="ECO:0000256" key="1">
    <source>
        <dbReference type="SAM" id="MobiDB-lite"/>
    </source>
</evidence>
<organism evidence="2 3">
    <name type="scientific">Porites lobata</name>
    <dbReference type="NCBI Taxonomy" id="104759"/>
    <lineage>
        <taxon>Eukaryota</taxon>
        <taxon>Metazoa</taxon>
        <taxon>Cnidaria</taxon>
        <taxon>Anthozoa</taxon>
        <taxon>Hexacorallia</taxon>
        <taxon>Scleractinia</taxon>
        <taxon>Fungiina</taxon>
        <taxon>Poritidae</taxon>
        <taxon>Porites</taxon>
    </lineage>
</organism>
<sequence>LIFVFNKEKEGDEVSTYTPLLNDIKTITSTFLQHLTRPQSSQSITSPPSRQGRRKSSGNWAKARTSVALSGELRKRARMKKS</sequence>
<name>A0ABN8NEK0_9CNID</name>
<feature type="non-terminal residue" evidence="2">
    <location>
        <position position="1"/>
    </location>
</feature>
<protein>
    <submittedName>
        <fullName evidence="2">Uncharacterized protein</fullName>
    </submittedName>
</protein>
<dbReference type="EMBL" id="CALNXK010000017">
    <property type="protein sequence ID" value="CAH3105069.1"/>
    <property type="molecule type" value="Genomic_DNA"/>
</dbReference>
<reference evidence="2 3" key="1">
    <citation type="submission" date="2022-05" db="EMBL/GenBank/DDBJ databases">
        <authorList>
            <consortium name="Genoscope - CEA"/>
            <person name="William W."/>
        </authorList>
    </citation>
    <scope>NUCLEOTIDE SEQUENCE [LARGE SCALE GENOMIC DNA]</scope>
</reference>
<accession>A0ABN8NEK0</accession>
<evidence type="ECO:0000313" key="2">
    <source>
        <dbReference type="EMBL" id="CAH3105069.1"/>
    </source>
</evidence>
<evidence type="ECO:0000313" key="3">
    <source>
        <dbReference type="Proteomes" id="UP001159405"/>
    </source>
</evidence>
<feature type="compositionally biased region" description="Low complexity" evidence="1">
    <location>
        <begin position="36"/>
        <end position="50"/>
    </location>
</feature>
<comment type="caution">
    <text evidence="2">The sequence shown here is derived from an EMBL/GenBank/DDBJ whole genome shotgun (WGS) entry which is preliminary data.</text>
</comment>
<gene>
    <name evidence="2" type="ORF">PLOB_00012653</name>
</gene>